<evidence type="ECO:0000259" key="10">
    <source>
        <dbReference type="Pfam" id="PF00795"/>
    </source>
</evidence>
<feature type="domain" description="NAD/GMP synthase" evidence="11">
    <location>
        <begin position="272"/>
        <end position="516"/>
    </location>
</feature>
<evidence type="ECO:0000256" key="2">
    <source>
        <dbReference type="ARBA" id="ARBA00007145"/>
    </source>
</evidence>
<comment type="catalytic activity">
    <reaction evidence="7 8">
        <text>deamido-NAD(+) + L-glutamine + ATP + H2O = L-glutamate + AMP + diphosphate + NAD(+) + H(+)</text>
        <dbReference type="Rhea" id="RHEA:24384"/>
        <dbReference type="ChEBI" id="CHEBI:15377"/>
        <dbReference type="ChEBI" id="CHEBI:15378"/>
        <dbReference type="ChEBI" id="CHEBI:29985"/>
        <dbReference type="ChEBI" id="CHEBI:30616"/>
        <dbReference type="ChEBI" id="CHEBI:33019"/>
        <dbReference type="ChEBI" id="CHEBI:57540"/>
        <dbReference type="ChEBI" id="CHEBI:58359"/>
        <dbReference type="ChEBI" id="CHEBI:58437"/>
        <dbReference type="ChEBI" id="CHEBI:456215"/>
        <dbReference type="EC" id="6.3.5.1"/>
    </reaction>
</comment>
<feature type="active site" description="For glutaminase activity" evidence="7">
    <location>
        <position position="111"/>
    </location>
</feature>
<dbReference type="InterPro" id="IPR003694">
    <property type="entry name" value="NAD_synthase"/>
</dbReference>
<accession>A0A915XJK7</accession>
<dbReference type="InterPro" id="IPR003010">
    <property type="entry name" value="C-N_Hydrolase"/>
</dbReference>
<feature type="binding site" evidence="7">
    <location>
        <begin position="290"/>
        <end position="297"/>
    </location>
    <ligand>
        <name>ATP</name>
        <dbReference type="ChEBI" id="CHEBI:30616"/>
    </ligand>
</feature>
<dbReference type="Gene3D" id="3.40.50.620">
    <property type="entry name" value="HUPs"/>
    <property type="match status" value="1"/>
</dbReference>
<evidence type="ECO:0000313" key="12">
    <source>
        <dbReference type="EMBL" id="BCO08008.1"/>
    </source>
</evidence>
<evidence type="ECO:0000259" key="11">
    <source>
        <dbReference type="Pfam" id="PF02540"/>
    </source>
</evidence>
<dbReference type="NCBIfam" id="NF010588">
    <property type="entry name" value="PRK13981.1"/>
    <property type="match status" value="1"/>
</dbReference>
<dbReference type="Gene3D" id="3.60.110.10">
    <property type="entry name" value="Carbon-nitrogen hydrolase"/>
    <property type="match status" value="1"/>
</dbReference>
<evidence type="ECO:0000256" key="4">
    <source>
        <dbReference type="ARBA" id="ARBA00022741"/>
    </source>
</evidence>
<proteinExistence type="inferred from homology"/>
<dbReference type="HAMAP" id="MF_02090">
    <property type="entry name" value="NadE_glutamine_dep"/>
    <property type="match status" value="1"/>
</dbReference>
<dbReference type="GO" id="GO:0005737">
    <property type="term" value="C:cytoplasm"/>
    <property type="evidence" value="ECO:0007669"/>
    <property type="project" value="InterPro"/>
</dbReference>
<feature type="active site" description="Nucleophile; for glutaminase activity" evidence="7">
    <location>
        <position position="147"/>
    </location>
</feature>
<dbReference type="Proteomes" id="UP001063350">
    <property type="component" value="Chromosome"/>
</dbReference>
<dbReference type="GO" id="GO:0005524">
    <property type="term" value="F:ATP binding"/>
    <property type="evidence" value="ECO:0007669"/>
    <property type="project" value="UniProtKB-UniRule"/>
</dbReference>
<keyword evidence="6 7" id="KW-0520">NAD</keyword>
<evidence type="ECO:0000256" key="6">
    <source>
        <dbReference type="ARBA" id="ARBA00023027"/>
    </source>
</evidence>
<keyword evidence="3 7" id="KW-0436">Ligase</keyword>
<dbReference type="SUPFAM" id="SSF56317">
    <property type="entry name" value="Carbon-nitrogen hydrolase"/>
    <property type="match status" value="1"/>
</dbReference>
<feature type="binding site" evidence="7">
    <location>
        <position position="373"/>
    </location>
    <ligand>
        <name>deamido-NAD(+)</name>
        <dbReference type="ChEBI" id="CHEBI:58437"/>
        <note>ligand shared between two neighboring subunits</note>
    </ligand>
</feature>
<evidence type="ECO:0000256" key="1">
    <source>
        <dbReference type="ARBA" id="ARBA00005188"/>
    </source>
</evidence>
<feature type="binding site" evidence="7">
    <location>
        <position position="402"/>
    </location>
    <ligand>
        <name>deamido-NAD(+)</name>
        <dbReference type="ChEBI" id="CHEBI:58437"/>
        <note>ligand shared between two neighboring subunits</note>
    </ligand>
</feature>
<feature type="binding site" evidence="7">
    <location>
        <position position="397"/>
    </location>
    <ligand>
        <name>ATP</name>
        <dbReference type="ChEBI" id="CHEBI:30616"/>
    </ligand>
</feature>
<gene>
    <name evidence="7 12" type="primary">nadE</name>
    <name evidence="12" type="ORF">GF1_03840</name>
</gene>
<dbReference type="GO" id="GO:0003952">
    <property type="term" value="F:NAD+ synthase (glutamine-hydrolyzing) activity"/>
    <property type="evidence" value="ECO:0007669"/>
    <property type="project" value="UniProtKB-UniRule"/>
</dbReference>
<feature type="active site" description="Proton acceptor; for glutaminase activity" evidence="7">
    <location>
        <position position="41"/>
    </location>
</feature>
<dbReference type="Pfam" id="PF00795">
    <property type="entry name" value="CN_hydrolase"/>
    <property type="match status" value="1"/>
</dbReference>
<comment type="function">
    <text evidence="7">Catalyzes the ATP-dependent amidation of deamido-NAD to form NAD. Uses L-glutamine as a nitrogen source.</text>
</comment>
<feature type="domain" description="CN hydrolase" evidence="10">
    <location>
        <begin position="2"/>
        <end position="249"/>
    </location>
</feature>
<name>A0A915XJK7_9BACT</name>
<dbReference type="PANTHER" id="PTHR23090">
    <property type="entry name" value="NH 3 /GLUTAMINE-DEPENDENT NAD + SYNTHETASE"/>
    <property type="match status" value="1"/>
</dbReference>
<feature type="binding site" evidence="7">
    <location>
        <position position="180"/>
    </location>
    <ligand>
        <name>L-glutamine</name>
        <dbReference type="ChEBI" id="CHEBI:58359"/>
    </ligand>
</feature>
<reference evidence="12" key="1">
    <citation type="submission" date="2020-12" db="EMBL/GenBank/DDBJ databases">
        <title>Desulfobium dissulfuricans gen. nov., sp. nov., a novel mesophilic, sulfate-reducing bacterium isolated from a deep-sea hydrothermal vent.</title>
        <authorList>
            <person name="Hashimoto Y."/>
            <person name="Tame A."/>
            <person name="Sawayama S."/>
            <person name="Miyazaki J."/>
            <person name="Takai K."/>
            <person name="Nakagawa S."/>
        </authorList>
    </citation>
    <scope>NUCLEOTIDE SEQUENCE</scope>
    <source>
        <strain evidence="12">GF1</strain>
    </source>
</reference>
<comment type="pathway">
    <text evidence="1 7 8">Cofactor biosynthesis; NAD(+) biosynthesis; NAD(+) from deamido-NAD(+) (L-Gln route): step 1/1.</text>
</comment>
<feature type="binding site" evidence="7">
    <location>
        <position position="512"/>
    </location>
    <ligand>
        <name>deamido-NAD(+)</name>
        <dbReference type="ChEBI" id="CHEBI:58437"/>
        <note>ligand shared between two neighboring subunits</note>
    </ligand>
</feature>
<dbReference type="PIRSF" id="PIRSF006630">
    <property type="entry name" value="NADS_GAT"/>
    <property type="match status" value="1"/>
</dbReference>
<dbReference type="NCBIfam" id="TIGR00552">
    <property type="entry name" value="nadE"/>
    <property type="match status" value="1"/>
</dbReference>
<organism evidence="12 13">
    <name type="scientific">Desulfolithobacter dissulfuricans</name>
    <dbReference type="NCBI Taxonomy" id="2795293"/>
    <lineage>
        <taxon>Bacteria</taxon>
        <taxon>Pseudomonadati</taxon>
        <taxon>Thermodesulfobacteriota</taxon>
        <taxon>Desulfobulbia</taxon>
        <taxon>Desulfobulbales</taxon>
        <taxon>Desulfobulbaceae</taxon>
        <taxon>Desulfolithobacter</taxon>
    </lineage>
</organism>
<dbReference type="SUPFAM" id="SSF52402">
    <property type="entry name" value="Adenine nucleotide alpha hydrolases-like"/>
    <property type="match status" value="1"/>
</dbReference>
<dbReference type="CDD" id="cd00553">
    <property type="entry name" value="NAD_synthase"/>
    <property type="match status" value="1"/>
</dbReference>
<dbReference type="EMBL" id="AP024233">
    <property type="protein sequence ID" value="BCO08008.1"/>
    <property type="molecule type" value="Genomic_DNA"/>
</dbReference>
<evidence type="ECO:0000256" key="3">
    <source>
        <dbReference type="ARBA" id="ARBA00022598"/>
    </source>
</evidence>
<dbReference type="FunFam" id="3.40.50.620:FF:000106">
    <property type="entry name" value="Glutamine-dependent NAD(+) synthetase"/>
    <property type="match status" value="1"/>
</dbReference>
<dbReference type="GO" id="GO:0009435">
    <property type="term" value="P:NAD+ biosynthetic process"/>
    <property type="evidence" value="ECO:0007669"/>
    <property type="project" value="UniProtKB-UniRule"/>
</dbReference>
<evidence type="ECO:0000256" key="8">
    <source>
        <dbReference type="PIRNR" id="PIRNR006630"/>
    </source>
</evidence>
<dbReference type="InterPro" id="IPR014729">
    <property type="entry name" value="Rossmann-like_a/b/a_fold"/>
</dbReference>
<evidence type="ECO:0000256" key="9">
    <source>
        <dbReference type="RuleBase" id="RU003811"/>
    </source>
</evidence>
<evidence type="ECO:0000256" key="5">
    <source>
        <dbReference type="ARBA" id="ARBA00022840"/>
    </source>
</evidence>
<keyword evidence="5 7" id="KW-0067">ATP-binding</keyword>
<dbReference type="InterPro" id="IPR014445">
    <property type="entry name" value="Gln-dep_NAD_synthase"/>
</dbReference>
<dbReference type="InterPro" id="IPR036526">
    <property type="entry name" value="C-N_Hydrolase_sf"/>
</dbReference>
<comment type="similarity">
    <text evidence="9">Belongs to the NAD synthetase family.</text>
</comment>
<dbReference type="PANTHER" id="PTHR23090:SF9">
    <property type="entry name" value="GLUTAMINE-DEPENDENT NAD(+) SYNTHETASE"/>
    <property type="match status" value="1"/>
</dbReference>
<dbReference type="InterPro" id="IPR022310">
    <property type="entry name" value="NAD/GMP_synthase"/>
</dbReference>
<comment type="similarity">
    <text evidence="2 7 8">In the C-terminal section; belongs to the NAD synthetase family.</text>
</comment>
<dbReference type="CDD" id="cd07570">
    <property type="entry name" value="GAT_Gln-NAD-synth"/>
    <property type="match status" value="1"/>
</dbReference>
<feature type="binding site" evidence="7">
    <location>
        <position position="117"/>
    </location>
    <ligand>
        <name>L-glutamine</name>
        <dbReference type="ChEBI" id="CHEBI:58359"/>
    </ligand>
</feature>
<dbReference type="GO" id="GO:0008795">
    <property type="term" value="F:NAD+ synthase activity"/>
    <property type="evidence" value="ECO:0007669"/>
    <property type="project" value="UniProtKB-UniRule"/>
</dbReference>
<dbReference type="GO" id="GO:0004359">
    <property type="term" value="F:glutaminase activity"/>
    <property type="evidence" value="ECO:0007669"/>
    <property type="project" value="InterPro"/>
</dbReference>
<dbReference type="AlphaFoldDB" id="A0A915XJK7"/>
<evidence type="ECO:0000313" key="13">
    <source>
        <dbReference type="Proteomes" id="UP001063350"/>
    </source>
</evidence>
<evidence type="ECO:0000256" key="7">
    <source>
        <dbReference type="HAMAP-Rule" id="MF_02090"/>
    </source>
</evidence>
<protein>
    <recommendedName>
        <fullName evidence="7 8">Glutamine-dependent NAD(+) synthetase</fullName>
        <ecNumber evidence="7 8">6.3.5.1</ecNumber>
    </recommendedName>
    <alternativeName>
        <fullName evidence="7 8">NAD(+) synthase [glutamine-hydrolyzing]</fullName>
    </alternativeName>
</protein>
<dbReference type="Pfam" id="PF02540">
    <property type="entry name" value="NAD_synthase"/>
    <property type="match status" value="1"/>
</dbReference>
<keyword evidence="4 7" id="KW-0547">Nucleotide-binding</keyword>
<keyword evidence="13" id="KW-1185">Reference proteome</keyword>
<dbReference type="RefSeq" id="WP_267927942.1">
    <property type="nucleotide sequence ID" value="NZ_AP024233.1"/>
</dbReference>
<dbReference type="KEGG" id="ddu:GF1_03840"/>
<dbReference type="EC" id="6.3.5.1" evidence="7 8"/>
<comment type="caution">
    <text evidence="7">Lacks conserved residue(s) required for the propagation of feature annotation.</text>
</comment>
<feature type="binding site" evidence="7">
    <location>
        <position position="186"/>
    </location>
    <ligand>
        <name>L-glutamine</name>
        <dbReference type="ChEBI" id="CHEBI:58359"/>
    </ligand>
</feature>
<sequence>MKIALVQTNPVIGAFERNLRQVQAWLEKAHLAGCDLAVFPELTLCGYPPQDLLERSTFLEAHDRALQELLGFCGEMACVVGVPVLRHGPGKPLYNSALLIDGGRVVFRARKQLLPTYDVFDESRYFEPGEPALAFPFRGQRLGLSVCEDIWSEPLRYPLNPVTELVAAGRPDVLINISASPYYHGKLEERARVFRDLCRSQGLPLLYVNQVGGQDSLLFDGHSLAMDREGRVCRVAAGFAEDMLVIDTDHWQEGAPVPPPTDTIDQVFAGLVMGTRDYLHKIGFKQAVLGLSGGIDSAVTAVIGCAALGADNVLCVAMPSPYTSQASVDDARNLAGNLGCGFELLPIHRTMEAYRETLAPLFAGLADDVTEQNIQARIRGNLLMALSNKFGHLLLSTGNKSELAVGYCTLYGDMSGGLAVLADVPKVMVYELARWINRDREVIPEHILTRPPTAELKPDQCDQDDLPPYEILDPILEAYLEENLSVDGIVARGFDRAVVCDVIRRIKRNEYKRKQAPLGLKVTSKAFGYGRRYPIVQGFVEE</sequence>